<feature type="transmembrane region" description="Helical" evidence="6">
    <location>
        <begin position="56"/>
        <end position="83"/>
    </location>
</feature>
<evidence type="ECO:0000256" key="4">
    <source>
        <dbReference type="ARBA" id="ARBA00022989"/>
    </source>
</evidence>
<keyword evidence="3 6" id="KW-0812">Transmembrane</keyword>
<dbReference type="InterPro" id="IPR050367">
    <property type="entry name" value="APC_superfamily"/>
</dbReference>
<keyword evidence="4 6" id="KW-1133">Transmembrane helix</keyword>
<dbReference type="PANTHER" id="PTHR42770">
    <property type="entry name" value="AMINO ACID TRANSPORTER-RELATED"/>
    <property type="match status" value="1"/>
</dbReference>
<evidence type="ECO:0000313" key="7">
    <source>
        <dbReference type="EMBL" id="AII08028.1"/>
    </source>
</evidence>
<sequence>MTEMIPGDHPVHEVTGLEEGTLSGRKALGLAVVVFSPVLTAATVGAFVMSVSGSSAWLSVLVGAVIMACVSVTIAPFASRFVVSGALYSYIGHALGPFPKLVSGASLAVGYVVGMMAALGALALYTGSLLSTTFGISAANELPGQIVIFAVALLGAAVLAYRGLDTSARLSIGLMAITAPVVALILLANLFSGDFDVKSQFSFDDFTFTGFAMGVVLTATFLVGIEASAATAAETADPKRTVPRVIIAVPLIVGGIGLIATILSVPALATDEVQSAMTAGESPIAALADHAGLSFLGGIADLALVLTCLAVLIGFMNYAPRVLATMAADGLLPSTLGKVSPRTHTPVTAIVAIAVLTFLFPTILAAVTGGSTLQIYTAVATLFPYMWVLPYILIAVGGTLFLARTKELTVGVIVSAAVGAAGFTWVYVNAIIHPQSGVANYMTWAAPISILIVLGGMVVFRRTRAGRKSSGSARRGAGFERAS</sequence>
<feature type="transmembrane region" description="Helical" evidence="6">
    <location>
        <begin position="146"/>
        <end position="164"/>
    </location>
</feature>
<protein>
    <submittedName>
        <fullName evidence="7">Amino acid transporter</fullName>
    </submittedName>
</protein>
<evidence type="ECO:0000256" key="1">
    <source>
        <dbReference type="ARBA" id="ARBA00004651"/>
    </source>
</evidence>
<dbReference type="RefSeq" id="WP_128640890.1">
    <property type="nucleotide sequence ID" value="NZ_CP008947.1"/>
</dbReference>
<dbReference type="Gene3D" id="1.20.1740.10">
    <property type="entry name" value="Amino acid/polyamine transporter I"/>
    <property type="match status" value="1"/>
</dbReference>
<feature type="transmembrane region" description="Helical" evidence="6">
    <location>
        <begin position="438"/>
        <end position="460"/>
    </location>
</feature>
<feature type="transmembrane region" description="Helical" evidence="6">
    <location>
        <begin position="295"/>
        <end position="316"/>
    </location>
</feature>
<feature type="transmembrane region" description="Helical" evidence="6">
    <location>
        <begin position="211"/>
        <end position="233"/>
    </location>
</feature>
<keyword evidence="2" id="KW-1003">Cell membrane</keyword>
<evidence type="ECO:0000313" key="8">
    <source>
        <dbReference type="Proteomes" id="UP000028488"/>
    </source>
</evidence>
<reference evidence="7 8" key="1">
    <citation type="submission" date="2014-07" db="EMBL/GenBank/DDBJ databases">
        <title>Genome Sequence of Rhodococcus opacus Strain R7, a Biodegrader of Mono- and Polycyclic Aromatic Hydrocarbons.</title>
        <authorList>
            <person name="Di Gennaro P."/>
            <person name="Zampolli J."/>
            <person name="Presti I."/>
            <person name="Cappelletti M."/>
            <person name="D'Ursi P."/>
            <person name="Orro A."/>
            <person name="Mezzelani A."/>
            <person name="Milanesi L."/>
        </authorList>
    </citation>
    <scope>NUCLEOTIDE SEQUENCE [LARGE SCALE GENOMIC DNA]</scope>
    <source>
        <strain evidence="7 8">R7</strain>
    </source>
</reference>
<comment type="subcellular location">
    <subcellularLocation>
        <location evidence="1">Cell membrane</location>
        <topology evidence="1">Multi-pass membrane protein</topology>
    </subcellularLocation>
</comment>
<dbReference type="InterPro" id="IPR002293">
    <property type="entry name" value="AA/rel_permease1"/>
</dbReference>
<keyword evidence="5 6" id="KW-0472">Membrane</keyword>
<feature type="transmembrane region" description="Helical" evidence="6">
    <location>
        <begin position="171"/>
        <end position="191"/>
    </location>
</feature>
<feature type="transmembrane region" description="Helical" evidence="6">
    <location>
        <begin position="347"/>
        <end position="367"/>
    </location>
</feature>
<dbReference type="EMBL" id="CP008947">
    <property type="protein sequence ID" value="AII08028.1"/>
    <property type="molecule type" value="Genomic_DNA"/>
</dbReference>
<dbReference type="PIRSF" id="PIRSF006060">
    <property type="entry name" value="AA_transporter"/>
    <property type="match status" value="1"/>
</dbReference>
<feature type="transmembrane region" description="Helical" evidence="6">
    <location>
        <begin position="104"/>
        <end position="126"/>
    </location>
</feature>
<proteinExistence type="predicted"/>
<dbReference type="AlphaFoldDB" id="A0A076ESA6"/>
<accession>A0A076ESA6</accession>
<evidence type="ECO:0000256" key="3">
    <source>
        <dbReference type="ARBA" id="ARBA00022692"/>
    </source>
</evidence>
<dbReference type="GO" id="GO:0005886">
    <property type="term" value="C:plasma membrane"/>
    <property type="evidence" value="ECO:0007669"/>
    <property type="project" value="UniProtKB-SubCell"/>
</dbReference>
<dbReference type="Pfam" id="PF13520">
    <property type="entry name" value="AA_permease_2"/>
    <property type="match status" value="1"/>
</dbReference>
<name>A0A076ESA6_RHOOP</name>
<feature type="transmembrane region" description="Helical" evidence="6">
    <location>
        <begin position="245"/>
        <end position="269"/>
    </location>
</feature>
<feature type="transmembrane region" description="Helical" evidence="6">
    <location>
        <begin position="408"/>
        <end position="432"/>
    </location>
</feature>
<dbReference type="PANTHER" id="PTHR42770:SF7">
    <property type="entry name" value="MEMBRANE PROTEIN"/>
    <property type="match status" value="1"/>
</dbReference>
<evidence type="ECO:0000256" key="5">
    <source>
        <dbReference type="ARBA" id="ARBA00023136"/>
    </source>
</evidence>
<feature type="transmembrane region" description="Helical" evidence="6">
    <location>
        <begin position="27"/>
        <end position="50"/>
    </location>
</feature>
<evidence type="ECO:0000256" key="6">
    <source>
        <dbReference type="SAM" id="Phobius"/>
    </source>
</evidence>
<gene>
    <name evidence="7" type="ORF">EP51_26725</name>
</gene>
<dbReference type="GO" id="GO:0022857">
    <property type="term" value="F:transmembrane transporter activity"/>
    <property type="evidence" value="ECO:0007669"/>
    <property type="project" value="InterPro"/>
</dbReference>
<organism evidence="7 8">
    <name type="scientific">Rhodococcus opacus</name>
    <name type="common">Nocardia opaca</name>
    <dbReference type="NCBI Taxonomy" id="37919"/>
    <lineage>
        <taxon>Bacteria</taxon>
        <taxon>Bacillati</taxon>
        <taxon>Actinomycetota</taxon>
        <taxon>Actinomycetes</taxon>
        <taxon>Mycobacteriales</taxon>
        <taxon>Nocardiaceae</taxon>
        <taxon>Rhodococcus</taxon>
    </lineage>
</organism>
<dbReference type="eggNOG" id="COG1113">
    <property type="taxonomic scope" value="Bacteria"/>
</dbReference>
<evidence type="ECO:0000256" key="2">
    <source>
        <dbReference type="ARBA" id="ARBA00022475"/>
    </source>
</evidence>
<feature type="transmembrane region" description="Helical" evidence="6">
    <location>
        <begin position="373"/>
        <end position="396"/>
    </location>
</feature>
<dbReference type="Proteomes" id="UP000028488">
    <property type="component" value="Chromosome"/>
</dbReference>